<keyword evidence="1" id="KW-0805">Transcription regulation</keyword>
<dbReference type="GO" id="GO:0000981">
    <property type="term" value="F:DNA-binding transcription factor activity, RNA polymerase II-specific"/>
    <property type="evidence" value="ECO:0007669"/>
    <property type="project" value="TreeGrafter"/>
</dbReference>
<dbReference type="PANTHER" id="PTHR23349">
    <property type="entry name" value="BASIC HELIX-LOOP-HELIX TRANSCRIPTION FACTOR, TWIST"/>
    <property type="match status" value="1"/>
</dbReference>
<dbReference type="FunFam" id="4.10.280.10:FF:000035">
    <property type="entry name" value="Pancreas-specific transcription factor 1a"/>
    <property type="match status" value="1"/>
</dbReference>
<dbReference type="InterPro" id="IPR011598">
    <property type="entry name" value="bHLH_dom"/>
</dbReference>
<keyword evidence="3" id="KW-0804">Transcription</keyword>
<dbReference type="AlphaFoldDB" id="A0A0V1JG73"/>
<keyword evidence="2" id="KW-0238">DNA-binding</keyword>
<dbReference type="PROSITE" id="PS50888">
    <property type="entry name" value="BHLH"/>
    <property type="match status" value="1"/>
</dbReference>
<dbReference type="InterPro" id="IPR050283">
    <property type="entry name" value="E-box_TF_Regulators"/>
</dbReference>
<dbReference type="GO" id="GO:0032502">
    <property type="term" value="P:developmental process"/>
    <property type="evidence" value="ECO:0007669"/>
    <property type="project" value="TreeGrafter"/>
</dbReference>
<name>A0A0V1JG73_TRIPS</name>
<feature type="domain" description="BHLH" evidence="5">
    <location>
        <begin position="143"/>
        <end position="195"/>
    </location>
</feature>
<keyword evidence="7" id="KW-1185">Reference proteome</keyword>
<protein>
    <submittedName>
        <fullName evidence="6">Pancreas transcription factor 1 subunit alpha</fullName>
    </submittedName>
</protein>
<evidence type="ECO:0000256" key="2">
    <source>
        <dbReference type="ARBA" id="ARBA00023125"/>
    </source>
</evidence>
<evidence type="ECO:0000259" key="5">
    <source>
        <dbReference type="PROSITE" id="PS50888"/>
    </source>
</evidence>
<evidence type="ECO:0000313" key="7">
    <source>
        <dbReference type="Proteomes" id="UP000054805"/>
    </source>
</evidence>
<keyword evidence="4" id="KW-0539">Nucleus</keyword>
<dbReference type="Proteomes" id="UP000054805">
    <property type="component" value="Unassembled WGS sequence"/>
</dbReference>
<sequence>METMKGCHWLNSIGRNASLMVQKQNFNFDSYNNFESIYSNQTTSNFHISGNESSHGMMNAIINHEAFPYTENYHIAESSAELFLTDKGNYSSESMGFGSAADLQCDGDENNFDFLTQVSMPQPPKKQEKKIKKRYRNREVQLRQRRAANLRERRRMQSINDAFDGLRHRIPTLPYEKRLSKVDTLKLAIGYIQFLQEVLEKEPNELPCNLLSSNNRSSGLSETIFLSGTEEKINNQYANAQQHFQKQSQIGVHSMSWSRNDSKYENGNTFTAKLWIPEVYRTNGNEHSTSSFLFSSNQTSLIINNDTVERLRRLDLPASDSIVDLLRLDAFINAADTFKSDPFQA</sequence>
<organism evidence="6 7">
    <name type="scientific">Trichinella pseudospiralis</name>
    <name type="common">Parasitic roundworm</name>
    <dbReference type="NCBI Taxonomy" id="6337"/>
    <lineage>
        <taxon>Eukaryota</taxon>
        <taxon>Metazoa</taxon>
        <taxon>Ecdysozoa</taxon>
        <taxon>Nematoda</taxon>
        <taxon>Enoplea</taxon>
        <taxon>Dorylaimia</taxon>
        <taxon>Trichinellida</taxon>
        <taxon>Trichinellidae</taxon>
        <taxon>Trichinella</taxon>
    </lineage>
</organism>
<dbReference type="PANTHER" id="PTHR23349:SF112">
    <property type="entry name" value="48 RELATED 1, ISOFORM B"/>
    <property type="match status" value="1"/>
</dbReference>
<gene>
    <name evidence="6" type="primary">ptf1a</name>
    <name evidence="6" type="ORF">T4B_8517</name>
</gene>
<dbReference type="Pfam" id="PF00010">
    <property type="entry name" value="HLH"/>
    <property type="match status" value="1"/>
</dbReference>
<evidence type="ECO:0000313" key="6">
    <source>
        <dbReference type="EMBL" id="KRZ34003.1"/>
    </source>
</evidence>
<dbReference type="InterPro" id="IPR036638">
    <property type="entry name" value="HLH_DNA-bd_sf"/>
</dbReference>
<reference evidence="6 7" key="1">
    <citation type="submission" date="2015-01" db="EMBL/GenBank/DDBJ databases">
        <title>Evolution of Trichinella species and genotypes.</title>
        <authorList>
            <person name="Korhonen P.K."/>
            <person name="Edoardo P."/>
            <person name="Giuseppe L.R."/>
            <person name="Gasser R.B."/>
        </authorList>
    </citation>
    <scope>NUCLEOTIDE SEQUENCE [LARGE SCALE GENOMIC DNA]</scope>
    <source>
        <strain evidence="6">ISS588</strain>
    </source>
</reference>
<comment type="caution">
    <text evidence="6">The sequence shown here is derived from an EMBL/GenBank/DDBJ whole genome shotgun (WGS) entry which is preliminary data.</text>
</comment>
<dbReference type="GO" id="GO:0000977">
    <property type="term" value="F:RNA polymerase II transcription regulatory region sequence-specific DNA binding"/>
    <property type="evidence" value="ECO:0007669"/>
    <property type="project" value="TreeGrafter"/>
</dbReference>
<dbReference type="CDD" id="cd11417">
    <property type="entry name" value="bHLH_TS_PTF1A"/>
    <property type="match status" value="1"/>
</dbReference>
<proteinExistence type="predicted"/>
<dbReference type="Gene3D" id="4.10.280.10">
    <property type="entry name" value="Helix-loop-helix DNA-binding domain"/>
    <property type="match status" value="1"/>
</dbReference>
<evidence type="ECO:0000256" key="4">
    <source>
        <dbReference type="ARBA" id="ARBA00023242"/>
    </source>
</evidence>
<evidence type="ECO:0000256" key="3">
    <source>
        <dbReference type="ARBA" id="ARBA00023163"/>
    </source>
</evidence>
<evidence type="ECO:0000256" key="1">
    <source>
        <dbReference type="ARBA" id="ARBA00023015"/>
    </source>
</evidence>
<dbReference type="SMART" id="SM00353">
    <property type="entry name" value="HLH"/>
    <property type="match status" value="1"/>
</dbReference>
<accession>A0A0V1JG73</accession>
<dbReference type="EMBL" id="JYDS01000006">
    <property type="protein sequence ID" value="KRZ34003.1"/>
    <property type="molecule type" value="Genomic_DNA"/>
</dbReference>
<dbReference type="GO" id="GO:0046983">
    <property type="term" value="F:protein dimerization activity"/>
    <property type="evidence" value="ECO:0007669"/>
    <property type="project" value="InterPro"/>
</dbReference>
<dbReference type="SUPFAM" id="SSF47459">
    <property type="entry name" value="HLH, helix-loop-helix DNA-binding domain"/>
    <property type="match status" value="1"/>
</dbReference>